<evidence type="ECO:0000313" key="2">
    <source>
        <dbReference type="Proteomes" id="UP000276133"/>
    </source>
</evidence>
<dbReference type="Proteomes" id="UP000276133">
    <property type="component" value="Unassembled WGS sequence"/>
</dbReference>
<sequence length="96" mass="11221">MSHEFGLSNGYLFTTDPKLFFKSISSTSNFINLKCCMFKKQECIYHSLKYKLLNLLFEILGERCARPGMSHYVLLKIKISLSLDLSYLIKKMLKEK</sequence>
<name>A0A3M7S5T0_BRAPC</name>
<accession>A0A3M7S5T0</accession>
<protein>
    <submittedName>
        <fullName evidence="1">Uncharacterized protein</fullName>
    </submittedName>
</protein>
<dbReference type="EMBL" id="REGN01002004">
    <property type="protein sequence ID" value="RNA31029.1"/>
    <property type="molecule type" value="Genomic_DNA"/>
</dbReference>
<comment type="caution">
    <text evidence="1">The sequence shown here is derived from an EMBL/GenBank/DDBJ whole genome shotgun (WGS) entry which is preliminary data.</text>
</comment>
<organism evidence="1 2">
    <name type="scientific">Brachionus plicatilis</name>
    <name type="common">Marine rotifer</name>
    <name type="synonym">Brachionus muelleri</name>
    <dbReference type="NCBI Taxonomy" id="10195"/>
    <lineage>
        <taxon>Eukaryota</taxon>
        <taxon>Metazoa</taxon>
        <taxon>Spiralia</taxon>
        <taxon>Gnathifera</taxon>
        <taxon>Rotifera</taxon>
        <taxon>Eurotatoria</taxon>
        <taxon>Monogononta</taxon>
        <taxon>Pseudotrocha</taxon>
        <taxon>Ploima</taxon>
        <taxon>Brachionidae</taxon>
        <taxon>Brachionus</taxon>
    </lineage>
</organism>
<dbReference type="AlphaFoldDB" id="A0A3M7S5T0"/>
<reference evidence="1 2" key="1">
    <citation type="journal article" date="2018" name="Sci. Rep.">
        <title>Genomic signatures of local adaptation to the degree of environmental predictability in rotifers.</title>
        <authorList>
            <person name="Franch-Gras L."/>
            <person name="Hahn C."/>
            <person name="Garcia-Roger E.M."/>
            <person name="Carmona M.J."/>
            <person name="Serra M."/>
            <person name="Gomez A."/>
        </authorList>
    </citation>
    <scope>NUCLEOTIDE SEQUENCE [LARGE SCALE GENOMIC DNA]</scope>
    <source>
        <strain evidence="1">HYR1</strain>
    </source>
</reference>
<keyword evidence="2" id="KW-1185">Reference proteome</keyword>
<gene>
    <name evidence="1" type="ORF">BpHYR1_036141</name>
</gene>
<proteinExistence type="predicted"/>
<evidence type="ECO:0000313" key="1">
    <source>
        <dbReference type="EMBL" id="RNA31029.1"/>
    </source>
</evidence>